<keyword evidence="2" id="KW-0378">Hydrolase</keyword>
<evidence type="ECO:0000259" key="7">
    <source>
        <dbReference type="Pfam" id="PF02836"/>
    </source>
</evidence>
<dbReference type="InterPro" id="IPR032311">
    <property type="entry name" value="DUF4982"/>
</dbReference>
<dbReference type="InterPro" id="IPR040605">
    <property type="entry name" value="Glyco_hydro2_dom5"/>
</dbReference>
<dbReference type="Gene3D" id="2.60.40.10">
    <property type="entry name" value="Immunoglobulins"/>
    <property type="match status" value="3"/>
</dbReference>
<feature type="domain" description="Glycosyl hydrolases family 2 sugar binding" evidence="8">
    <location>
        <begin position="113"/>
        <end position="215"/>
    </location>
</feature>
<evidence type="ECO:0000313" key="12">
    <source>
        <dbReference type="Proteomes" id="UP000481858"/>
    </source>
</evidence>
<evidence type="ECO:0008006" key="13">
    <source>
        <dbReference type="Google" id="ProtNLM"/>
    </source>
</evidence>
<evidence type="ECO:0000313" key="11">
    <source>
        <dbReference type="EMBL" id="KAF2964373.1"/>
    </source>
</evidence>
<dbReference type="InterPro" id="IPR008979">
    <property type="entry name" value="Galactose-bd-like_sf"/>
</dbReference>
<dbReference type="InterPro" id="IPR006101">
    <property type="entry name" value="Glyco_hydro_2"/>
</dbReference>
<dbReference type="InParanoid" id="A0A7C8MMW2"/>
<dbReference type="InterPro" id="IPR048229">
    <property type="entry name" value="GalB-like"/>
</dbReference>
<evidence type="ECO:0000256" key="4">
    <source>
        <dbReference type="SAM" id="MobiDB-lite"/>
    </source>
</evidence>
<feature type="chain" id="PRO_5028829215" description="Beta-galactosidase" evidence="5">
    <location>
        <begin position="30"/>
        <end position="892"/>
    </location>
</feature>
<feature type="domain" description="Glycoside hydrolase family 2" evidence="10">
    <location>
        <begin position="785"/>
        <end position="887"/>
    </location>
</feature>
<comment type="caution">
    <text evidence="11">The sequence shown here is derived from an EMBL/GenBank/DDBJ whole genome shotgun (WGS) entry which is preliminary data.</text>
</comment>
<evidence type="ECO:0000256" key="2">
    <source>
        <dbReference type="ARBA" id="ARBA00022801"/>
    </source>
</evidence>
<feature type="region of interest" description="Disordered" evidence="4">
    <location>
        <begin position="292"/>
        <end position="324"/>
    </location>
</feature>
<keyword evidence="12" id="KW-1185">Reference proteome</keyword>
<dbReference type="GO" id="GO:0004553">
    <property type="term" value="F:hydrolase activity, hydrolyzing O-glycosyl compounds"/>
    <property type="evidence" value="ECO:0007669"/>
    <property type="project" value="InterPro"/>
</dbReference>
<dbReference type="SUPFAM" id="SSF49785">
    <property type="entry name" value="Galactose-binding domain-like"/>
    <property type="match status" value="1"/>
</dbReference>
<dbReference type="InterPro" id="IPR036156">
    <property type="entry name" value="Beta-gal/glucu_dom_sf"/>
</dbReference>
<evidence type="ECO:0000259" key="8">
    <source>
        <dbReference type="Pfam" id="PF02837"/>
    </source>
</evidence>
<dbReference type="Pfam" id="PF16355">
    <property type="entry name" value="DUF4982"/>
    <property type="match status" value="1"/>
</dbReference>
<accession>A0A7C8MMW2</accession>
<feature type="domain" description="Glycoside hydrolase family 2 catalytic" evidence="7">
    <location>
        <begin position="373"/>
        <end position="529"/>
    </location>
</feature>
<dbReference type="SUPFAM" id="SSF49303">
    <property type="entry name" value="beta-Galactosidase/glucuronidase domain"/>
    <property type="match status" value="1"/>
</dbReference>
<dbReference type="InterPro" id="IPR017853">
    <property type="entry name" value="GH"/>
</dbReference>
<comment type="similarity">
    <text evidence="1">Belongs to the glycosyl hydrolase 2 family.</text>
</comment>
<dbReference type="InterPro" id="IPR006103">
    <property type="entry name" value="Glyco_hydro_2_cat"/>
</dbReference>
<dbReference type="InterPro" id="IPR006104">
    <property type="entry name" value="Glyco_hydro_2_N"/>
</dbReference>
<proteinExistence type="inferred from homology"/>
<dbReference type="InterPro" id="IPR051913">
    <property type="entry name" value="GH2_Domain-Containing"/>
</dbReference>
<dbReference type="PRINTS" id="PR00132">
    <property type="entry name" value="GLHYDRLASE2"/>
</dbReference>
<feature type="domain" description="Glycoside hydrolase family 2 immunoglobulin-like beta-sandwich" evidence="6">
    <location>
        <begin position="249"/>
        <end position="365"/>
    </location>
</feature>
<evidence type="ECO:0000256" key="1">
    <source>
        <dbReference type="ARBA" id="ARBA00007401"/>
    </source>
</evidence>
<evidence type="ECO:0000256" key="5">
    <source>
        <dbReference type="SAM" id="SignalP"/>
    </source>
</evidence>
<organism evidence="11 12">
    <name type="scientific">Xylaria multiplex</name>
    <dbReference type="NCBI Taxonomy" id="323545"/>
    <lineage>
        <taxon>Eukaryota</taxon>
        <taxon>Fungi</taxon>
        <taxon>Dikarya</taxon>
        <taxon>Ascomycota</taxon>
        <taxon>Pezizomycotina</taxon>
        <taxon>Sordariomycetes</taxon>
        <taxon>Xylariomycetidae</taxon>
        <taxon>Xylariales</taxon>
        <taxon>Xylariaceae</taxon>
        <taxon>Xylaria</taxon>
    </lineage>
</organism>
<sequence>MRAHFRLESAIRFLGLGFLILNHSPIVAARVVGGRNSETQTSGRQVIKLDSDWRFSHSFENPDGISYDQLKAYILPGANAFIADPSGHHHRPSPEPNITVQYADNGFDDSNWEIVRVPHDWAIKGPFYVGSNVPVGGGMGRLPVQGVGWYRRKIAIEPADIDKEIYLDIDGAMSYAIVWLNGKLLGGWPYGYNSFRLDLTPHLIRGKDNQLAIRLDNPTKSSRWYPGGGLYRNVWLTKVDKTHVGQSGTYITTEDVSSSSATLNLAVSVENKANIKRDIYISTDVFQLNPETGKRGSKVASFPRASVSLPPGQSVDSSSSTTARNPQLWGVWTSQKPNMYVAITKLHTSASNHVIDTYETRLGIRTFDPSPEGLLVNGERVRIQGVNQHHDLGALGAAFNVRAAERQLEILRDLGVNAVRTSHNPPAPELLDLLDRKGFLVMDEIFDSWEIQKNPNDFHLIFPEWHEADLRSFIRRDRNHPSIYSWSVGNEVGEQYTGANGTAVARRLVEIAHETDPTRPVTASLNYAKPNMTFPTAFDAISLNYQGEGIRDTPPYSHLSGIKTSPLYSAFHSAFPDKLIEGSETASALSSRGTYIFPVTSEISAPINDTSGGNSTSLQVSAYELYSADYGASADKTFVGQDPYSFVAGEFVWTGFDYLGEPTPYDSARSSYSGIVDLAGFPKDRYYLYQARWRPDLRTAHILPHWTWPGRAGEVTPVHVFTSADEAELFLNGESQGRLVREQYSYRFRWDEVVYAPGELRVVTYKNGEVWAKATVETVGEAAGLRLAADQSLIRADGEDLAYVTVEVVDSKGRVVPQASDTITFDVSGAGELVATDNGNPADFTVFPSKQRKAYNGLALAIVRAKAGERGPIIIRASAAKLEIARIVIKTS</sequence>
<keyword evidence="5" id="KW-0732">Signal</keyword>
<dbReference type="Pfam" id="PF02836">
    <property type="entry name" value="Glyco_hydro_2_C"/>
    <property type="match status" value="1"/>
</dbReference>
<name>A0A7C8MMW2_9PEZI</name>
<dbReference type="SUPFAM" id="SSF51445">
    <property type="entry name" value="(Trans)glycosidases"/>
    <property type="match status" value="1"/>
</dbReference>
<dbReference type="Pfam" id="PF00703">
    <property type="entry name" value="Glyco_hydro_2"/>
    <property type="match status" value="1"/>
</dbReference>
<protein>
    <recommendedName>
        <fullName evidence="13">Beta-galactosidase</fullName>
    </recommendedName>
</protein>
<dbReference type="Pfam" id="PF18565">
    <property type="entry name" value="Glyco_hydro2_C5"/>
    <property type="match status" value="1"/>
</dbReference>
<dbReference type="Pfam" id="PF02837">
    <property type="entry name" value="Glyco_hydro_2_N"/>
    <property type="match status" value="1"/>
</dbReference>
<dbReference type="Gene3D" id="2.60.120.260">
    <property type="entry name" value="Galactose-binding domain-like"/>
    <property type="match status" value="1"/>
</dbReference>
<dbReference type="NCBIfam" id="NF041463">
    <property type="entry name" value="GalB"/>
    <property type="match status" value="1"/>
</dbReference>
<feature type="compositionally biased region" description="Polar residues" evidence="4">
    <location>
        <begin position="314"/>
        <end position="324"/>
    </location>
</feature>
<dbReference type="InterPro" id="IPR013783">
    <property type="entry name" value="Ig-like_fold"/>
</dbReference>
<feature type="signal peptide" evidence="5">
    <location>
        <begin position="1"/>
        <end position="29"/>
    </location>
</feature>
<dbReference type="GO" id="GO:0005975">
    <property type="term" value="P:carbohydrate metabolic process"/>
    <property type="evidence" value="ECO:0007669"/>
    <property type="project" value="InterPro"/>
</dbReference>
<dbReference type="Proteomes" id="UP000481858">
    <property type="component" value="Unassembled WGS sequence"/>
</dbReference>
<feature type="domain" description="DUF4982" evidence="9">
    <location>
        <begin position="713"/>
        <end position="772"/>
    </location>
</feature>
<evidence type="ECO:0000259" key="9">
    <source>
        <dbReference type="Pfam" id="PF16355"/>
    </source>
</evidence>
<gene>
    <name evidence="11" type="ORF">GQX73_g9211</name>
</gene>
<dbReference type="PANTHER" id="PTHR42732:SF1">
    <property type="entry name" value="BETA-MANNOSIDASE"/>
    <property type="match status" value="1"/>
</dbReference>
<dbReference type="PANTHER" id="PTHR42732">
    <property type="entry name" value="BETA-GALACTOSIDASE"/>
    <property type="match status" value="1"/>
</dbReference>
<evidence type="ECO:0000256" key="3">
    <source>
        <dbReference type="ARBA" id="ARBA00023295"/>
    </source>
</evidence>
<evidence type="ECO:0000259" key="10">
    <source>
        <dbReference type="Pfam" id="PF18565"/>
    </source>
</evidence>
<dbReference type="Gene3D" id="3.20.20.80">
    <property type="entry name" value="Glycosidases"/>
    <property type="match status" value="1"/>
</dbReference>
<dbReference type="InterPro" id="IPR006102">
    <property type="entry name" value="Ig-like_GH2"/>
</dbReference>
<keyword evidence="3" id="KW-0326">Glycosidase</keyword>
<dbReference type="EMBL" id="WUBL01000154">
    <property type="protein sequence ID" value="KAF2964373.1"/>
    <property type="molecule type" value="Genomic_DNA"/>
</dbReference>
<evidence type="ECO:0000259" key="6">
    <source>
        <dbReference type="Pfam" id="PF00703"/>
    </source>
</evidence>
<reference evidence="11 12" key="1">
    <citation type="submission" date="2019-12" db="EMBL/GenBank/DDBJ databases">
        <title>Draft genome sequence of the ascomycete Xylaria multiplex DSM 110363.</title>
        <authorList>
            <person name="Buettner E."/>
            <person name="Kellner H."/>
        </authorList>
    </citation>
    <scope>NUCLEOTIDE SEQUENCE [LARGE SCALE GENOMIC DNA]</scope>
    <source>
        <strain evidence="11 12">DSM 110363</strain>
    </source>
</reference>
<dbReference type="AlphaFoldDB" id="A0A7C8MMW2"/>
<dbReference type="OrthoDB" id="408532at2759"/>